<keyword evidence="2 4" id="KW-0689">Ribosomal protein</keyword>
<dbReference type="InterPro" id="IPR000754">
    <property type="entry name" value="Ribosomal_uS9"/>
</dbReference>
<protein>
    <recommendedName>
        <fullName evidence="5">30S ribosomal protein S9</fullName>
    </recommendedName>
</protein>
<evidence type="ECO:0000256" key="5">
    <source>
        <dbReference type="RuleBase" id="RU003816"/>
    </source>
</evidence>
<reference evidence="6 7" key="1">
    <citation type="journal article" date="2016" name="Nat. Commun.">
        <title>Thousands of microbial genomes shed light on interconnected biogeochemical processes in an aquifer system.</title>
        <authorList>
            <person name="Anantharaman K."/>
            <person name="Brown C.T."/>
            <person name="Hug L.A."/>
            <person name="Sharon I."/>
            <person name="Castelle C.J."/>
            <person name="Probst A.J."/>
            <person name="Thomas B.C."/>
            <person name="Singh A."/>
            <person name="Wilkins M.J."/>
            <person name="Karaoz U."/>
            <person name="Brodie E.L."/>
            <person name="Williams K.H."/>
            <person name="Hubbard S.S."/>
            <person name="Banfield J.F."/>
        </authorList>
    </citation>
    <scope>NUCLEOTIDE SEQUENCE [LARGE SCALE GENOMIC DNA]</scope>
</reference>
<evidence type="ECO:0000256" key="3">
    <source>
        <dbReference type="ARBA" id="ARBA00023274"/>
    </source>
</evidence>
<dbReference type="Gene3D" id="3.30.230.10">
    <property type="match status" value="1"/>
</dbReference>
<feature type="non-terminal residue" evidence="6">
    <location>
        <position position="123"/>
    </location>
</feature>
<keyword evidence="3 4" id="KW-0687">Ribonucleoprotein</keyword>
<sequence>MPKKAKSLTYYEAIGRRKSAVARVRLHLAVKGIDAKVSDVKMAKGDIIVNKLPVTEYFTDQVGKLLYEGPLKLTDSLGRFIITVMVQGGGKRGQLDAMVLGISRALLKVDGDNRKKLKPHGLL</sequence>
<evidence type="ECO:0000313" key="7">
    <source>
        <dbReference type="Proteomes" id="UP000179024"/>
    </source>
</evidence>
<comment type="similarity">
    <text evidence="1 4">Belongs to the universal ribosomal protein uS9 family.</text>
</comment>
<dbReference type="PROSITE" id="PS00360">
    <property type="entry name" value="RIBOSOMAL_S9"/>
    <property type="match status" value="1"/>
</dbReference>
<dbReference type="AlphaFoldDB" id="A0A1F7I6S4"/>
<dbReference type="GO" id="GO:0003735">
    <property type="term" value="F:structural constituent of ribosome"/>
    <property type="evidence" value="ECO:0007669"/>
    <property type="project" value="InterPro"/>
</dbReference>
<gene>
    <name evidence="6" type="ORF">A3F34_02595</name>
</gene>
<dbReference type="InterPro" id="IPR020568">
    <property type="entry name" value="Ribosomal_Su5_D2-typ_SF"/>
</dbReference>
<dbReference type="PANTHER" id="PTHR21569">
    <property type="entry name" value="RIBOSOMAL PROTEIN S9"/>
    <property type="match status" value="1"/>
</dbReference>
<evidence type="ECO:0000256" key="4">
    <source>
        <dbReference type="RuleBase" id="RU003815"/>
    </source>
</evidence>
<dbReference type="EMBL" id="MGAE01000027">
    <property type="protein sequence ID" value="OGK39068.1"/>
    <property type="molecule type" value="Genomic_DNA"/>
</dbReference>
<name>A0A1F7I6S4_9BACT</name>
<dbReference type="GO" id="GO:0003723">
    <property type="term" value="F:RNA binding"/>
    <property type="evidence" value="ECO:0007669"/>
    <property type="project" value="TreeGrafter"/>
</dbReference>
<comment type="caution">
    <text evidence="6">The sequence shown here is derived from an EMBL/GenBank/DDBJ whole genome shotgun (WGS) entry which is preliminary data.</text>
</comment>
<dbReference type="InterPro" id="IPR014721">
    <property type="entry name" value="Ribsml_uS5_D2-typ_fold_subgr"/>
</dbReference>
<dbReference type="Pfam" id="PF00380">
    <property type="entry name" value="Ribosomal_S9"/>
    <property type="match status" value="1"/>
</dbReference>
<organism evidence="6 7">
    <name type="scientific">Candidatus Roizmanbacteria bacterium RIFCSPHIGHO2_12_FULL_44_10</name>
    <dbReference type="NCBI Taxonomy" id="1802054"/>
    <lineage>
        <taxon>Bacteria</taxon>
        <taxon>Candidatus Roizmaniibacteriota</taxon>
    </lineage>
</organism>
<evidence type="ECO:0000256" key="2">
    <source>
        <dbReference type="ARBA" id="ARBA00022980"/>
    </source>
</evidence>
<evidence type="ECO:0000313" key="6">
    <source>
        <dbReference type="EMBL" id="OGK39068.1"/>
    </source>
</evidence>
<proteinExistence type="inferred from homology"/>
<dbReference type="GO" id="GO:0022627">
    <property type="term" value="C:cytosolic small ribosomal subunit"/>
    <property type="evidence" value="ECO:0007669"/>
    <property type="project" value="TreeGrafter"/>
</dbReference>
<accession>A0A1F7I6S4</accession>
<dbReference type="InterPro" id="IPR020574">
    <property type="entry name" value="Ribosomal_uS9_CS"/>
</dbReference>
<evidence type="ECO:0000256" key="1">
    <source>
        <dbReference type="ARBA" id="ARBA00005251"/>
    </source>
</evidence>
<dbReference type="PANTHER" id="PTHR21569:SF1">
    <property type="entry name" value="SMALL RIBOSOMAL SUBUNIT PROTEIN US9M"/>
    <property type="match status" value="1"/>
</dbReference>
<dbReference type="Proteomes" id="UP000179024">
    <property type="component" value="Unassembled WGS sequence"/>
</dbReference>
<dbReference type="SUPFAM" id="SSF54211">
    <property type="entry name" value="Ribosomal protein S5 domain 2-like"/>
    <property type="match status" value="1"/>
</dbReference>
<dbReference type="GO" id="GO:0006412">
    <property type="term" value="P:translation"/>
    <property type="evidence" value="ECO:0007669"/>
    <property type="project" value="InterPro"/>
</dbReference>